<dbReference type="AlphaFoldDB" id="A0A4R0WSA5"/>
<dbReference type="GO" id="GO:0006351">
    <property type="term" value="P:DNA-templated transcription"/>
    <property type="evidence" value="ECO:0007669"/>
    <property type="project" value="TreeGrafter"/>
</dbReference>
<protein>
    <submittedName>
        <fullName evidence="3">LysR family transcriptional regulator</fullName>
    </submittedName>
</protein>
<dbReference type="Gene3D" id="3.40.190.290">
    <property type="match status" value="1"/>
</dbReference>
<feature type="non-terminal residue" evidence="3">
    <location>
        <position position="92"/>
    </location>
</feature>
<gene>
    <name evidence="3" type="ORF">BZM27_55695</name>
</gene>
<organism evidence="3 4">
    <name type="scientific">Paraburkholderia steynii</name>
    <dbReference type="NCBI Taxonomy" id="1245441"/>
    <lineage>
        <taxon>Bacteria</taxon>
        <taxon>Pseudomonadati</taxon>
        <taxon>Pseudomonadota</taxon>
        <taxon>Betaproteobacteria</taxon>
        <taxon>Burkholderiales</taxon>
        <taxon>Burkholderiaceae</taxon>
        <taxon>Paraburkholderia</taxon>
    </lineage>
</organism>
<accession>A0A4R0WSA5</accession>
<dbReference type="EMBL" id="MWML01001331">
    <property type="protein sequence ID" value="TCF96468.1"/>
    <property type="molecule type" value="Genomic_DNA"/>
</dbReference>
<dbReference type="SUPFAM" id="SSF53850">
    <property type="entry name" value="Periplasmic binding protein-like II"/>
    <property type="match status" value="1"/>
</dbReference>
<dbReference type="PANTHER" id="PTHR30537:SF5">
    <property type="entry name" value="HTH-TYPE TRANSCRIPTIONAL ACTIVATOR TTDR-RELATED"/>
    <property type="match status" value="1"/>
</dbReference>
<dbReference type="Proteomes" id="UP000294200">
    <property type="component" value="Unassembled WGS sequence"/>
</dbReference>
<evidence type="ECO:0000259" key="2">
    <source>
        <dbReference type="Pfam" id="PF03466"/>
    </source>
</evidence>
<feature type="domain" description="LysR substrate-binding" evidence="2">
    <location>
        <begin position="11"/>
        <end position="92"/>
    </location>
</feature>
<dbReference type="PANTHER" id="PTHR30537">
    <property type="entry name" value="HTH-TYPE TRANSCRIPTIONAL REGULATOR"/>
    <property type="match status" value="1"/>
</dbReference>
<dbReference type="InterPro" id="IPR058163">
    <property type="entry name" value="LysR-type_TF_proteobact-type"/>
</dbReference>
<reference evidence="3 4" key="1">
    <citation type="submission" date="2017-02" db="EMBL/GenBank/DDBJ databases">
        <title>Paraburkholderia sophoroidis sp. nov. and Paraburkholderia steynii sp. nov. rhizobial symbionts of the fynbos legume Hypocalyptus sophoroides.</title>
        <authorList>
            <person name="Steenkamp E.T."/>
            <person name="Beukes C.W."/>
            <person name="Van Zyl E."/>
            <person name="Avontuur J."/>
            <person name="Chan W.Y."/>
            <person name="Hassen A."/>
            <person name="Palmer M."/>
            <person name="Mthombeni L."/>
            <person name="Phalane F."/>
            <person name="Sereme K."/>
            <person name="Venter S.N."/>
        </authorList>
    </citation>
    <scope>NUCLEOTIDE SEQUENCE [LARGE SCALE GENOMIC DNA]</scope>
    <source>
        <strain evidence="3 4">HC1.1ba</strain>
    </source>
</reference>
<proteinExistence type="inferred from homology"/>
<dbReference type="InterPro" id="IPR005119">
    <property type="entry name" value="LysR_subst-bd"/>
</dbReference>
<evidence type="ECO:0000256" key="1">
    <source>
        <dbReference type="ARBA" id="ARBA00009437"/>
    </source>
</evidence>
<keyword evidence="4" id="KW-1185">Reference proteome</keyword>
<sequence>TARKSDAGPVTVTVNGQFSANNSEALRDAALDDMGIALLPDFTAETAIRAGKLVVLLPDWRPVGAFAEQLYVVRPYAPHVPRAVALFVKYLR</sequence>
<evidence type="ECO:0000313" key="4">
    <source>
        <dbReference type="Proteomes" id="UP000294200"/>
    </source>
</evidence>
<feature type="non-terminal residue" evidence="3">
    <location>
        <position position="1"/>
    </location>
</feature>
<evidence type="ECO:0000313" key="3">
    <source>
        <dbReference type="EMBL" id="TCF96468.1"/>
    </source>
</evidence>
<dbReference type="GO" id="GO:0003700">
    <property type="term" value="F:DNA-binding transcription factor activity"/>
    <property type="evidence" value="ECO:0007669"/>
    <property type="project" value="TreeGrafter"/>
</dbReference>
<name>A0A4R0WSA5_9BURK</name>
<dbReference type="GO" id="GO:0043565">
    <property type="term" value="F:sequence-specific DNA binding"/>
    <property type="evidence" value="ECO:0007669"/>
    <property type="project" value="TreeGrafter"/>
</dbReference>
<dbReference type="Pfam" id="PF03466">
    <property type="entry name" value="LysR_substrate"/>
    <property type="match status" value="1"/>
</dbReference>
<comment type="caution">
    <text evidence="3">The sequence shown here is derived from an EMBL/GenBank/DDBJ whole genome shotgun (WGS) entry which is preliminary data.</text>
</comment>
<comment type="similarity">
    <text evidence="1">Belongs to the LysR transcriptional regulatory family.</text>
</comment>